<accession>A0A433CVS2</accession>
<reference evidence="1 2" key="1">
    <citation type="journal article" date="2018" name="New Phytol.">
        <title>Phylogenomics of Endogonaceae and evolution of mycorrhizas within Mucoromycota.</title>
        <authorList>
            <person name="Chang Y."/>
            <person name="Desiro A."/>
            <person name="Na H."/>
            <person name="Sandor L."/>
            <person name="Lipzen A."/>
            <person name="Clum A."/>
            <person name="Barry K."/>
            <person name="Grigoriev I.V."/>
            <person name="Martin F.M."/>
            <person name="Stajich J.E."/>
            <person name="Smith M.E."/>
            <person name="Bonito G."/>
            <person name="Spatafora J.W."/>
        </authorList>
    </citation>
    <scope>NUCLEOTIDE SEQUENCE [LARGE SCALE GENOMIC DNA]</scope>
    <source>
        <strain evidence="1 2">GMNB39</strain>
    </source>
</reference>
<dbReference type="AlphaFoldDB" id="A0A433CVS2"/>
<evidence type="ECO:0000313" key="1">
    <source>
        <dbReference type="EMBL" id="RUP42740.1"/>
    </source>
</evidence>
<sequence length="145" mass="16569">MDNERLNGAKNFRIKIRKELHSVELSIFPRETIYFLERYLGARALRTLHGYRSTALRTSTSGFVPVYKTTLNGLATNTSLRDTSLFSALKKMSTESFRTSSVCAKSSFCFCLYCLVHMSHYEHQDLKAWLGTAANCRNIGNKHTF</sequence>
<organism evidence="1 2">
    <name type="scientific">Jimgerdemannia flammicorona</name>
    <dbReference type="NCBI Taxonomy" id="994334"/>
    <lineage>
        <taxon>Eukaryota</taxon>
        <taxon>Fungi</taxon>
        <taxon>Fungi incertae sedis</taxon>
        <taxon>Mucoromycota</taxon>
        <taxon>Mucoromycotina</taxon>
        <taxon>Endogonomycetes</taxon>
        <taxon>Endogonales</taxon>
        <taxon>Endogonaceae</taxon>
        <taxon>Jimgerdemannia</taxon>
    </lineage>
</organism>
<evidence type="ECO:0000313" key="2">
    <source>
        <dbReference type="Proteomes" id="UP000268093"/>
    </source>
</evidence>
<proteinExistence type="predicted"/>
<name>A0A433CVS2_9FUNG</name>
<gene>
    <name evidence="1" type="ORF">BC936DRAFT_138150</name>
</gene>
<keyword evidence="2" id="KW-1185">Reference proteome</keyword>
<protein>
    <submittedName>
        <fullName evidence="1">Uncharacterized protein</fullName>
    </submittedName>
</protein>
<dbReference type="EMBL" id="RBNI01012559">
    <property type="protein sequence ID" value="RUP42740.1"/>
    <property type="molecule type" value="Genomic_DNA"/>
</dbReference>
<comment type="caution">
    <text evidence="1">The sequence shown here is derived from an EMBL/GenBank/DDBJ whole genome shotgun (WGS) entry which is preliminary data.</text>
</comment>
<dbReference type="Proteomes" id="UP000268093">
    <property type="component" value="Unassembled WGS sequence"/>
</dbReference>